<comment type="caution">
    <text evidence="1">The sequence shown here is derived from an EMBL/GenBank/DDBJ whole genome shotgun (WGS) entry which is preliminary data.</text>
</comment>
<reference evidence="1" key="1">
    <citation type="submission" date="2021-10" db="EMBL/GenBank/DDBJ databases">
        <title>Novel species in genus Arthrobacter.</title>
        <authorList>
            <person name="Liu Y."/>
        </authorList>
    </citation>
    <scope>NUCLEOTIDE SEQUENCE</scope>
    <source>
        <strain evidence="1">Zg-Y453</strain>
    </source>
</reference>
<organism evidence="1 2">
    <name type="scientific">Arthrobacter caoxuetaonis</name>
    <dbReference type="NCBI Taxonomy" id="2886935"/>
    <lineage>
        <taxon>Bacteria</taxon>
        <taxon>Bacillati</taxon>
        <taxon>Actinomycetota</taxon>
        <taxon>Actinomycetes</taxon>
        <taxon>Micrococcales</taxon>
        <taxon>Micrococcaceae</taxon>
        <taxon>Arthrobacter</taxon>
    </lineage>
</organism>
<gene>
    <name evidence="1" type="ORF">LJ757_02395</name>
</gene>
<dbReference type="AlphaFoldDB" id="A0A9X1MCE3"/>
<protein>
    <submittedName>
        <fullName evidence="1">Uncharacterized protein</fullName>
    </submittedName>
</protein>
<dbReference type="Proteomes" id="UP001139158">
    <property type="component" value="Unassembled WGS sequence"/>
</dbReference>
<dbReference type="EMBL" id="JAJFZV010000001">
    <property type="protein sequence ID" value="MCC3296655.1"/>
    <property type="molecule type" value="Genomic_DNA"/>
</dbReference>
<accession>A0A9X1MCE3</accession>
<evidence type="ECO:0000313" key="1">
    <source>
        <dbReference type="EMBL" id="MCC3296655.1"/>
    </source>
</evidence>
<keyword evidence="2" id="KW-1185">Reference proteome</keyword>
<evidence type="ECO:0000313" key="2">
    <source>
        <dbReference type="Proteomes" id="UP001139158"/>
    </source>
</evidence>
<sequence>MQHDAVWARRTQRELRDLLNQWDSIGVFDPDDEDDGSGPVDEYDCIRDPLISHLLRGDTRYEIAGFLRDELTDHLGLEPWLVTTNVIDRIFDWWESVK</sequence>
<name>A0A9X1MCE3_9MICC</name>
<dbReference type="RefSeq" id="WP_227894393.1">
    <property type="nucleotide sequence ID" value="NZ_CP099466.1"/>
</dbReference>
<proteinExistence type="predicted"/>